<evidence type="ECO:0000256" key="1">
    <source>
        <dbReference type="SAM" id="Phobius"/>
    </source>
</evidence>
<dbReference type="EMBL" id="BAAANH010000009">
    <property type="protein sequence ID" value="GAA1770877.1"/>
    <property type="molecule type" value="Genomic_DNA"/>
</dbReference>
<evidence type="ECO:0000313" key="2">
    <source>
        <dbReference type="EMBL" id="GAA1770877.1"/>
    </source>
</evidence>
<keyword evidence="1" id="KW-0812">Transmembrane</keyword>
<dbReference type="RefSeq" id="WP_232499553.1">
    <property type="nucleotide sequence ID" value="NZ_BAAANH010000009.1"/>
</dbReference>
<gene>
    <name evidence="2" type="ORF">GCM10009747_35170</name>
</gene>
<name>A0ABP4X6U5_9MICO</name>
<feature type="transmembrane region" description="Helical" evidence="1">
    <location>
        <begin position="45"/>
        <end position="64"/>
    </location>
</feature>
<evidence type="ECO:0000313" key="3">
    <source>
        <dbReference type="Proteomes" id="UP001500506"/>
    </source>
</evidence>
<proteinExistence type="predicted"/>
<accession>A0ABP4X6U5</accession>
<feature type="transmembrane region" description="Helical" evidence="1">
    <location>
        <begin position="12"/>
        <end position="33"/>
    </location>
</feature>
<protein>
    <submittedName>
        <fullName evidence="2">SHOCT domain-containing protein</fullName>
    </submittedName>
</protein>
<sequence length="131" mass="14691">MLNSFWDFLVWLFWFYIVIACIWIFISVIVDIFRDRTLNGWAKALWVLFLVFLPFLAAFIYLIVRGRSMGERSAAIAQQAQAQNADYIRSVAGSGASSAAAEIEKSKQLLDSGTITQAEFDALKAKALQSS</sequence>
<keyword evidence="1" id="KW-0472">Membrane</keyword>
<keyword evidence="1" id="KW-1133">Transmembrane helix</keyword>
<organism evidence="2 3">
    <name type="scientific">Agromyces humatus</name>
    <dbReference type="NCBI Taxonomy" id="279573"/>
    <lineage>
        <taxon>Bacteria</taxon>
        <taxon>Bacillati</taxon>
        <taxon>Actinomycetota</taxon>
        <taxon>Actinomycetes</taxon>
        <taxon>Micrococcales</taxon>
        <taxon>Microbacteriaceae</taxon>
        <taxon>Agromyces</taxon>
    </lineage>
</organism>
<dbReference type="Proteomes" id="UP001500506">
    <property type="component" value="Unassembled WGS sequence"/>
</dbReference>
<comment type="caution">
    <text evidence="2">The sequence shown here is derived from an EMBL/GenBank/DDBJ whole genome shotgun (WGS) entry which is preliminary data.</text>
</comment>
<reference evidence="3" key="1">
    <citation type="journal article" date="2019" name="Int. J. Syst. Evol. Microbiol.">
        <title>The Global Catalogue of Microorganisms (GCM) 10K type strain sequencing project: providing services to taxonomists for standard genome sequencing and annotation.</title>
        <authorList>
            <consortium name="The Broad Institute Genomics Platform"/>
            <consortium name="The Broad Institute Genome Sequencing Center for Infectious Disease"/>
            <person name="Wu L."/>
            <person name="Ma J."/>
        </authorList>
    </citation>
    <scope>NUCLEOTIDE SEQUENCE [LARGE SCALE GENOMIC DNA]</scope>
    <source>
        <strain evidence="3">JCM 14319</strain>
    </source>
</reference>
<keyword evidence="3" id="KW-1185">Reference proteome</keyword>